<gene>
    <name evidence="2" type="ORF">ColLi_12571</name>
</gene>
<evidence type="ECO:0000313" key="2">
    <source>
        <dbReference type="EMBL" id="GJC89733.1"/>
    </source>
</evidence>
<name>A0AA37GYM3_9PEZI</name>
<evidence type="ECO:0000256" key="1">
    <source>
        <dbReference type="SAM" id="MobiDB-lite"/>
    </source>
</evidence>
<dbReference type="Proteomes" id="UP001055172">
    <property type="component" value="Unassembled WGS sequence"/>
</dbReference>
<dbReference type="EMBL" id="BPPX01000044">
    <property type="protein sequence ID" value="GJC89733.1"/>
    <property type="molecule type" value="Genomic_DNA"/>
</dbReference>
<feature type="compositionally biased region" description="Basic and acidic residues" evidence="1">
    <location>
        <begin position="146"/>
        <end position="162"/>
    </location>
</feature>
<feature type="region of interest" description="Disordered" evidence="1">
    <location>
        <begin position="49"/>
        <end position="74"/>
    </location>
</feature>
<feature type="region of interest" description="Disordered" evidence="1">
    <location>
        <begin position="89"/>
        <end position="162"/>
    </location>
</feature>
<reference evidence="2 3" key="1">
    <citation type="submission" date="2021-07" db="EMBL/GenBank/DDBJ databases">
        <title>Genome data of Colletotrichum spaethianum.</title>
        <authorList>
            <person name="Utami Y.D."/>
            <person name="Hiruma K."/>
        </authorList>
    </citation>
    <scope>NUCLEOTIDE SEQUENCE [LARGE SCALE GENOMIC DNA]</scope>
    <source>
        <strain evidence="2 3">MAFF 242679</strain>
    </source>
</reference>
<evidence type="ECO:0000313" key="3">
    <source>
        <dbReference type="Proteomes" id="UP001055172"/>
    </source>
</evidence>
<dbReference type="AlphaFoldDB" id="A0AA37GYM3"/>
<comment type="caution">
    <text evidence="2">The sequence shown here is derived from an EMBL/GenBank/DDBJ whole genome shotgun (WGS) entry which is preliminary data.</text>
</comment>
<feature type="compositionally biased region" description="Low complexity" evidence="1">
    <location>
        <begin position="52"/>
        <end position="66"/>
    </location>
</feature>
<keyword evidence="3" id="KW-1185">Reference proteome</keyword>
<protein>
    <submittedName>
        <fullName evidence="2">Uncharacterized protein</fullName>
    </submittedName>
</protein>
<proteinExistence type="predicted"/>
<organism evidence="2 3">
    <name type="scientific">Colletotrichum liriopes</name>
    <dbReference type="NCBI Taxonomy" id="708192"/>
    <lineage>
        <taxon>Eukaryota</taxon>
        <taxon>Fungi</taxon>
        <taxon>Dikarya</taxon>
        <taxon>Ascomycota</taxon>
        <taxon>Pezizomycotina</taxon>
        <taxon>Sordariomycetes</taxon>
        <taxon>Hypocreomycetidae</taxon>
        <taxon>Glomerellales</taxon>
        <taxon>Glomerellaceae</taxon>
        <taxon>Colletotrichum</taxon>
        <taxon>Colletotrichum spaethianum species complex</taxon>
    </lineage>
</organism>
<accession>A0AA37GYM3</accession>
<sequence length="192" mass="21354">MTASHLFLSLKFVQDPDGASIVQSERPVRLREAMRSFFYHLKFELYPTSSPATGGTTRTKGKAQAAPSPPNKDLWLPLKGADIFAELPAHSKKTSKKPNPSYRPQPSPLQSFEPPYPADTYRASTLRVPTESPSPNLIDCGPSRAPVKEDSGSNIERISERQWRARTQSFPLRLLRLRSGQRRPSGTGVLGR</sequence>